<reference evidence="2" key="2">
    <citation type="journal article" date="2017" name="Nat. Plants">
        <title>The Aegilops tauschii genome reveals multiple impacts of transposons.</title>
        <authorList>
            <person name="Zhao G."/>
            <person name="Zou C."/>
            <person name="Li K."/>
            <person name="Wang K."/>
            <person name="Li T."/>
            <person name="Gao L."/>
            <person name="Zhang X."/>
            <person name="Wang H."/>
            <person name="Yang Z."/>
            <person name="Liu X."/>
            <person name="Jiang W."/>
            <person name="Mao L."/>
            <person name="Kong X."/>
            <person name="Jiao Y."/>
            <person name="Jia J."/>
        </authorList>
    </citation>
    <scope>NUCLEOTIDE SEQUENCE [LARGE SCALE GENOMIC DNA]</scope>
    <source>
        <strain evidence="2">cv. AL8/78</strain>
    </source>
</reference>
<protein>
    <submittedName>
        <fullName evidence="1">Uncharacterized protein</fullName>
    </submittedName>
</protein>
<proteinExistence type="predicted"/>
<reference evidence="2" key="1">
    <citation type="journal article" date="2014" name="Science">
        <title>Ancient hybridizations among the ancestral genomes of bread wheat.</title>
        <authorList>
            <consortium name="International Wheat Genome Sequencing Consortium,"/>
            <person name="Marcussen T."/>
            <person name="Sandve S.R."/>
            <person name="Heier L."/>
            <person name="Spannagl M."/>
            <person name="Pfeifer M."/>
            <person name="Jakobsen K.S."/>
            <person name="Wulff B.B."/>
            <person name="Steuernagel B."/>
            <person name="Mayer K.F."/>
            <person name="Olsen O.A."/>
        </authorList>
    </citation>
    <scope>NUCLEOTIDE SEQUENCE [LARGE SCALE GENOMIC DNA]</scope>
    <source>
        <strain evidence="2">cv. AL8/78</strain>
    </source>
</reference>
<sequence length="227" mass="24511">AAADTIRGSLIYQVHQSCSQQQQFSNTTEHNDAAHYDRNIETTRTTDTCTIGGHIEDTRPVNPQRSRSIARHLLATTETEHQVKGGLLLDVIVRQGAAILKLLTSEDETLLVRGNALLVLDLRLHVVNGVRGLNLQGDGLASEGLDKNLHATTEPEHQVEGGLLLDVVVSEGAAILKLLASKDETLLVRRDALLVLDLSLDVVDGVRGLDLKGDGLAGEGLHKDLHL</sequence>
<dbReference type="AlphaFoldDB" id="A0A453SVC4"/>
<reference evidence="1" key="5">
    <citation type="journal article" date="2021" name="G3 (Bethesda)">
        <title>Aegilops tauschii genome assembly Aet v5.0 features greater sequence contiguity and improved annotation.</title>
        <authorList>
            <person name="Wang L."/>
            <person name="Zhu T."/>
            <person name="Rodriguez J.C."/>
            <person name="Deal K.R."/>
            <person name="Dubcovsky J."/>
            <person name="McGuire P.E."/>
            <person name="Lux T."/>
            <person name="Spannagl M."/>
            <person name="Mayer K.F.X."/>
            <person name="Baldrich P."/>
            <person name="Meyers B.C."/>
            <person name="Huo N."/>
            <person name="Gu Y.Q."/>
            <person name="Zhou H."/>
            <person name="Devos K.M."/>
            <person name="Bennetzen J.L."/>
            <person name="Unver T."/>
            <person name="Budak H."/>
            <person name="Gulick P.J."/>
            <person name="Galiba G."/>
            <person name="Kalapos B."/>
            <person name="Nelson D.R."/>
            <person name="Li P."/>
            <person name="You F.M."/>
            <person name="Luo M.C."/>
            <person name="Dvorak J."/>
        </authorList>
    </citation>
    <scope>NUCLEOTIDE SEQUENCE [LARGE SCALE GENOMIC DNA]</scope>
    <source>
        <strain evidence="1">cv. AL8/78</strain>
    </source>
</reference>
<organism evidence="1 2">
    <name type="scientific">Aegilops tauschii subsp. strangulata</name>
    <name type="common">Goatgrass</name>
    <dbReference type="NCBI Taxonomy" id="200361"/>
    <lineage>
        <taxon>Eukaryota</taxon>
        <taxon>Viridiplantae</taxon>
        <taxon>Streptophyta</taxon>
        <taxon>Embryophyta</taxon>
        <taxon>Tracheophyta</taxon>
        <taxon>Spermatophyta</taxon>
        <taxon>Magnoliopsida</taxon>
        <taxon>Liliopsida</taxon>
        <taxon>Poales</taxon>
        <taxon>Poaceae</taxon>
        <taxon>BOP clade</taxon>
        <taxon>Pooideae</taxon>
        <taxon>Triticodae</taxon>
        <taxon>Triticeae</taxon>
        <taxon>Triticinae</taxon>
        <taxon>Aegilops</taxon>
    </lineage>
</organism>
<reference evidence="1" key="4">
    <citation type="submission" date="2019-03" db="UniProtKB">
        <authorList>
            <consortium name="EnsemblPlants"/>
        </authorList>
    </citation>
    <scope>IDENTIFICATION</scope>
</reference>
<evidence type="ECO:0000313" key="2">
    <source>
        <dbReference type="Proteomes" id="UP000015105"/>
    </source>
</evidence>
<dbReference type="EnsemblPlants" id="AET7Gv21096900.1">
    <property type="protein sequence ID" value="AET7Gv21096900.1"/>
    <property type="gene ID" value="AET7Gv21096900"/>
</dbReference>
<keyword evidence="2" id="KW-1185">Reference proteome</keyword>
<accession>A0A453SVC4</accession>
<dbReference type="Proteomes" id="UP000015105">
    <property type="component" value="Chromosome 7D"/>
</dbReference>
<dbReference type="STRING" id="200361.A0A453SVC4"/>
<reference evidence="1" key="3">
    <citation type="journal article" date="2017" name="Nature">
        <title>Genome sequence of the progenitor of the wheat D genome Aegilops tauschii.</title>
        <authorList>
            <person name="Luo M.C."/>
            <person name="Gu Y.Q."/>
            <person name="Puiu D."/>
            <person name="Wang H."/>
            <person name="Twardziok S.O."/>
            <person name="Deal K.R."/>
            <person name="Huo N."/>
            <person name="Zhu T."/>
            <person name="Wang L."/>
            <person name="Wang Y."/>
            <person name="McGuire P.E."/>
            <person name="Liu S."/>
            <person name="Long H."/>
            <person name="Ramasamy R.K."/>
            <person name="Rodriguez J.C."/>
            <person name="Van S.L."/>
            <person name="Yuan L."/>
            <person name="Wang Z."/>
            <person name="Xia Z."/>
            <person name="Xiao L."/>
            <person name="Anderson O.D."/>
            <person name="Ouyang S."/>
            <person name="Liang Y."/>
            <person name="Zimin A.V."/>
            <person name="Pertea G."/>
            <person name="Qi P."/>
            <person name="Bennetzen J.L."/>
            <person name="Dai X."/>
            <person name="Dawson M.W."/>
            <person name="Muller H.G."/>
            <person name="Kugler K."/>
            <person name="Rivarola-Duarte L."/>
            <person name="Spannagl M."/>
            <person name="Mayer K.F.X."/>
            <person name="Lu F.H."/>
            <person name="Bevan M.W."/>
            <person name="Leroy P."/>
            <person name="Li P."/>
            <person name="You F.M."/>
            <person name="Sun Q."/>
            <person name="Liu Z."/>
            <person name="Lyons E."/>
            <person name="Wicker T."/>
            <person name="Salzberg S.L."/>
            <person name="Devos K.M."/>
            <person name="Dvorak J."/>
        </authorList>
    </citation>
    <scope>NUCLEOTIDE SEQUENCE [LARGE SCALE GENOMIC DNA]</scope>
    <source>
        <strain evidence="1">cv. AL8/78</strain>
    </source>
</reference>
<dbReference type="Gramene" id="AET7Gv21096900.1">
    <property type="protein sequence ID" value="AET7Gv21096900.1"/>
    <property type="gene ID" value="AET7Gv21096900"/>
</dbReference>
<evidence type="ECO:0000313" key="1">
    <source>
        <dbReference type="EnsemblPlants" id="AET7Gv21096900.1"/>
    </source>
</evidence>
<name>A0A453SVC4_AEGTS</name>